<dbReference type="Proteomes" id="UP001556692">
    <property type="component" value="Unassembled WGS sequence"/>
</dbReference>
<proteinExistence type="predicted"/>
<feature type="chain" id="PRO_5046554508" description="Secreted protein" evidence="2">
    <location>
        <begin position="25"/>
        <end position="112"/>
    </location>
</feature>
<name>A0ABV3SR47_9HYPH</name>
<feature type="signal peptide" evidence="2">
    <location>
        <begin position="1"/>
        <end position="24"/>
    </location>
</feature>
<keyword evidence="4" id="KW-1185">Reference proteome</keyword>
<gene>
    <name evidence="3" type="ORF">ABGN05_24330</name>
</gene>
<comment type="caution">
    <text evidence="3">The sequence shown here is derived from an EMBL/GenBank/DDBJ whole genome shotgun (WGS) entry which is preliminary data.</text>
</comment>
<feature type="region of interest" description="Disordered" evidence="1">
    <location>
        <begin position="23"/>
        <end position="65"/>
    </location>
</feature>
<accession>A0ABV3SR47</accession>
<sequence>MLRTVLALLMVFVIALHMAAPASAAGEGTDQTISVLDDMTDSGGGLDRPDGRDDSSQPPAHATTKCHDQCHGFTVWLSQNFLRKSPLPIENRANDFPPTSIAIVVPPPRPVE</sequence>
<evidence type="ECO:0000313" key="3">
    <source>
        <dbReference type="EMBL" id="MEX0408775.1"/>
    </source>
</evidence>
<reference evidence="3 4" key="1">
    <citation type="submission" date="2024-05" db="EMBL/GenBank/DDBJ databases">
        <authorList>
            <person name="Jiang F."/>
        </authorList>
    </citation>
    <scope>NUCLEOTIDE SEQUENCE [LARGE SCALE GENOMIC DNA]</scope>
    <source>
        <strain evidence="3 4">LZ166</strain>
    </source>
</reference>
<dbReference type="RefSeq" id="WP_367956633.1">
    <property type="nucleotide sequence ID" value="NZ_JBDPGJ010000006.1"/>
</dbReference>
<organism evidence="3 4">
    <name type="scientific">Aquibium pacificus</name>
    <dbReference type="NCBI Taxonomy" id="3153579"/>
    <lineage>
        <taxon>Bacteria</taxon>
        <taxon>Pseudomonadati</taxon>
        <taxon>Pseudomonadota</taxon>
        <taxon>Alphaproteobacteria</taxon>
        <taxon>Hyphomicrobiales</taxon>
        <taxon>Phyllobacteriaceae</taxon>
        <taxon>Aquibium</taxon>
    </lineage>
</organism>
<keyword evidence="2" id="KW-0732">Signal</keyword>
<dbReference type="EMBL" id="JBDPGJ010000006">
    <property type="protein sequence ID" value="MEX0408775.1"/>
    <property type="molecule type" value="Genomic_DNA"/>
</dbReference>
<evidence type="ECO:0000256" key="2">
    <source>
        <dbReference type="SAM" id="SignalP"/>
    </source>
</evidence>
<protein>
    <recommendedName>
        <fullName evidence="5">Secreted protein</fullName>
    </recommendedName>
</protein>
<evidence type="ECO:0000313" key="4">
    <source>
        <dbReference type="Proteomes" id="UP001556692"/>
    </source>
</evidence>
<evidence type="ECO:0008006" key="5">
    <source>
        <dbReference type="Google" id="ProtNLM"/>
    </source>
</evidence>
<evidence type="ECO:0000256" key="1">
    <source>
        <dbReference type="SAM" id="MobiDB-lite"/>
    </source>
</evidence>